<keyword evidence="1" id="KW-0460">Magnesium</keyword>
<evidence type="ECO:0000313" key="3">
    <source>
        <dbReference type="EMBL" id="SFZ73412.1"/>
    </source>
</evidence>
<sequence length="195" mass="20685">MRAVGLLLAAGRGQRFDPSGAQHKLLQTLPDGRLVAEAAADALLAALPQVLALLPANHDRHTDALSAALQRRGCRLLHCEQAHLGMGHTLAAGVAASADTQGWLVALADMPWVQPATVRAVRNALRERETLVQPLYAGQPGHPVGFPHRYRAALLALQGDRGARAVLAGQTVWQIETSDAGVTRDVDTPADLYLA</sequence>
<evidence type="ECO:0000259" key="2">
    <source>
        <dbReference type="Pfam" id="PF12804"/>
    </source>
</evidence>
<dbReference type="OrthoDB" id="5298793at2"/>
<name>A0A1K2H986_9NEIS</name>
<keyword evidence="3" id="KW-0548">Nucleotidyltransferase</keyword>
<evidence type="ECO:0000256" key="1">
    <source>
        <dbReference type="ARBA" id="ARBA00022842"/>
    </source>
</evidence>
<proteinExistence type="predicted"/>
<keyword evidence="4" id="KW-1185">Reference proteome</keyword>
<dbReference type="AlphaFoldDB" id="A0A1K2H986"/>
<dbReference type="RefSeq" id="WP_072427361.1">
    <property type="nucleotide sequence ID" value="NZ_FPKR01000003.1"/>
</dbReference>
<dbReference type="CDD" id="cd04182">
    <property type="entry name" value="GT_2_like_f"/>
    <property type="match status" value="1"/>
</dbReference>
<reference evidence="3 4" key="1">
    <citation type="submission" date="2016-11" db="EMBL/GenBank/DDBJ databases">
        <authorList>
            <person name="Jaros S."/>
            <person name="Januszkiewicz K."/>
            <person name="Wedrychowicz H."/>
        </authorList>
    </citation>
    <scope>NUCLEOTIDE SEQUENCE [LARGE SCALE GENOMIC DNA]</scope>
    <source>
        <strain evidence="3 4">DSM 18899</strain>
    </source>
</reference>
<dbReference type="Gene3D" id="3.90.550.10">
    <property type="entry name" value="Spore Coat Polysaccharide Biosynthesis Protein SpsA, Chain A"/>
    <property type="match status" value="1"/>
</dbReference>
<dbReference type="InterPro" id="IPR029044">
    <property type="entry name" value="Nucleotide-diphossugar_trans"/>
</dbReference>
<dbReference type="SUPFAM" id="SSF53448">
    <property type="entry name" value="Nucleotide-diphospho-sugar transferases"/>
    <property type="match status" value="1"/>
</dbReference>
<dbReference type="EMBL" id="FPKR01000003">
    <property type="protein sequence ID" value="SFZ73412.1"/>
    <property type="molecule type" value="Genomic_DNA"/>
</dbReference>
<evidence type="ECO:0000313" key="4">
    <source>
        <dbReference type="Proteomes" id="UP000186513"/>
    </source>
</evidence>
<gene>
    <name evidence="3" type="ORF">SAMN02745887_00809</name>
</gene>
<dbReference type="GO" id="GO:0016779">
    <property type="term" value="F:nucleotidyltransferase activity"/>
    <property type="evidence" value="ECO:0007669"/>
    <property type="project" value="UniProtKB-KW"/>
</dbReference>
<dbReference type="STRING" id="1121279.SAMN02745887_00809"/>
<organism evidence="3 4">
    <name type="scientific">Chitinimonas taiwanensis DSM 18899</name>
    <dbReference type="NCBI Taxonomy" id="1121279"/>
    <lineage>
        <taxon>Bacteria</taxon>
        <taxon>Pseudomonadati</taxon>
        <taxon>Pseudomonadota</taxon>
        <taxon>Betaproteobacteria</taxon>
        <taxon>Neisseriales</taxon>
        <taxon>Chitinibacteraceae</taxon>
        <taxon>Chitinimonas</taxon>
    </lineage>
</organism>
<dbReference type="Proteomes" id="UP000186513">
    <property type="component" value="Unassembled WGS sequence"/>
</dbReference>
<dbReference type="InterPro" id="IPR025877">
    <property type="entry name" value="MobA-like_NTP_Trfase"/>
</dbReference>
<dbReference type="PANTHER" id="PTHR43777:SF1">
    <property type="entry name" value="MOLYBDENUM COFACTOR CYTIDYLYLTRANSFERASE"/>
    <property type="match status" value="1"/>
</dbReference>
<protein>
    <submittedName>
        <fullName evidence="3">Molybdenum cofactor cytidylyltransferase</fullName>
    </submittedName>
</protein>
<dbReference type="Pfam" id="PF12804">
    <property type="entry name" value="NTP_transf_3"/>
    <property type="match status" value="1"/>
</dbReference>
<keyword evidence="3" id="KW-0808">Transferase</keyword>
<feature type="domain" description="MobA-like NTP transferase" evidence="2">
    <location>
        <begin position="5"/>
        <end position="168"/>
    </location>
</feature>
<accession>A0A1K2H986</accession>
<dbReference type="PANTHER" id="PTHR43777">
    <property type="entry name" value="MOLYBDENUM COFACTOR CYTIDYLYLTRANSFERASE"/>
    <property type="match status" value="1"/>
</dbReference>